<gene>
    <name evidence="1" type="ORF">T03_6699</name>
</gene>
<feature type="non-terminal residue" evidence="1">
    <location>
        <position position="40"/>
    </location>
</feature>
<dbReference type="EMBL" id="JYDI01002017">
    <property type="protein sequence ID" value="KRY25988.1"/>
    <property type="molecule type" value="Genomic_DNA"/>
</dbReference>
<feature type="non-terminal residue" evidence="1">
    <location>
        <position position="1"/>
    </location>
</feature>
<sequence length="40" mass="4421">LHKKPLGYARCNLSWKRRAASLHSYATTVEPLASAPVNRG</sequence>
<name>A0A0V1AMK9_TRIBR</name>
<proteinExistence type="predicted"/>
<accession>A0A0V1AMK9</accession>
<organism evidence="1 2">
    <name type="scientific">Trichinella britovi</name>
    <name type="common">Parasitic roundworm</name>
    <dbReference type="NCBI Taxonomy" id="45882"/>
    <lineage>
        <taxon>Eukaryota</taxon>
        <taxon>Metazoa</taxon>
        <taxon>Ecdysozoa</taxon>
        <taxon>Nematoda</taxon>
        <taxon>Enoplea</taxon>
        <taxon>Dorylaimia</taxon>
        <taxon>Trichinellida</taxon>
        <taxon>Trichinellidae</taxon>
        <taxon>Trichinella</taxon>
    </lineage>
</organism>
<evidence type="ECO:0000313" key="1">
    <source>
        <dbReference type="EMBL" id="KRY25988.1"/>
    </source>
</evidence>
<protein>
    <submittedName>
        <fullName evidence="1">Uncharacterized protein</fullName>
    </submittedName>
</protein>
<dbReference type="Proteomes" id="UP000054653">
    <property type="component" value="Unassembled WGS sequence"/>
</dbReference>
<dbReference type="AlphaFoldDB" id="A0A0V1AMK9"/>
<evidence type="ECO:0000313" key="2">
    <source>
        <dbReference type="Proteomes" id="UP000054653"/>
    </source>
</evidence>
<reference evidence="1 2" key="1">
    <citation type="submission" date="2015-01" db="EMBL/GenBank/DDBJ databases">
        <title>Evolution of Trichinella species and genotypes.</title>
        <authorList>
            <person name="Korhonen P.K."/>
            <person name="Edoardo P."/>
            <person name="Giuseppe L.R."/>
            <person name="Gasser R.B."/>
        </authorList>
    </citation>
    <scope>NUCLEOTIDE SEQUENCE [LARGE SCALE GENOMIC DNA]</scope>
    <source>
        <strain evidence="1">ISS120</strain>
    </source>
</reference>
<comment type="caution">
    <text evidence="1">The sequence shown here is derived from an EMBL/GenBank/DDBJ whole genome shotgun (WGS) entry which is preliminary data.</text>
</comment>
<keyword evidence="2" id="KW-1185">Reference proteome</keyword>